<protein>
    <submittedName>
        <fullName evidence="3">Uncharacterized protein</fullName>
    </submittedName>
</protein>
<keyword evidence="4" id="KW-1185">Reference proteome</keyword>
<evidence type="ECO:0000256" key="2">
    <source>
        <dbReference type="SAM" id="Phobius"/>
    </source>
</evidence>
<feature type="compositionally biased region" description="Gly residues" evidence="1">
    <location>
        <begin position="148"/>
        <end position="161"/>
    </location>
</feature>
<organism evidence="3 4">
    <name type="scientific">Colletotrichum destructivum</name>
    <dbReference type="NCBI Taxonomy" id="34406"/>
    <lineage>
        <taxon>Eukaryota</taxon>
        <taxon>Fungi</taxon>
        <taxon>Dikarya</taxon>
        <taxon>Ascomycota</taxon>
        <taxon>Pezizomycotina</taxon>
        <taxon>Sordariomycetes</taxon>
        <taxon>Hypocreomycetidae</taxon>
        <taxon>Glomerellales</taxon>
        <taxon>Glomerellaceae</taxon>
        <taxon>Colletotrichum</taxon>
        <taxon>Colletotrichum destructivum species complex</taxon>
    </lineage>
</organism>
<proteinExistence type="predicted"/>
<dbReference type="GeneID" id="87936860"/>
<keyword evidence="2" id="KW-0472">Membrane</keyword>
<keyword evidence="2" id="KW-1133">Transmembrane helix</keyword>
<feature type="transmembrane region" description="Helical" evidence="2">
    <location>
        <begin position="6"/>
        <end position="27"/>
    </location>
</feature>
<keyword evidence="2" id="KW-0812">Transmembrane</keyword>
<dbReference type="RefSeq" id="XP_062772567.1">
    <property type="nucleotide sequence ID" value="XM_062916516.1"/>
</dbReference>
<gene>
    <name evidence="3" type="ORF">CDEST_00357</name>
</gene>
<sequence>MDTEPDTLWCLLSIPWRIFCFFMLLPFRVLKHLFFAKDTGQPEDGIKWQVQVFDVDQARRAYYVGRRREQVDNYWWRCALENARRKRLLLQQVPVVESNCKTDEPKKSVQFDDTPEYIPPTPADDEQIANAVQSKPEGPVVDKKSSGEKGGQGNSHGGGILTEGNLDEVVNCFLQSAASGGGMSRRRTW</sequence>
<evidence type="ECO:0000313" key="3">
    <source>
        <dbReference type="EMBL" id="WQF75343.1"/>
    </source>
</evidence>
<dbReference type="EMBL" id="CP137305">
    <property type="protein sequence ID" value="WQF75343.1"/>
    <property type="molecule type" value="Genomic_DNA"/>
</dbReference>
<dbReference type="KEGG" id="cdet:87936860"/>
<reference evidence="4" key="1">
    <citation type="journal article" date="2023" name="bioRxiv">
        <title>Complete genome of the Medicago anthracnose fungus, Colletotrichum destructivum, reveals a mini-chromosome-like region within a core chromosome.</title>
        <authorList>
            <person name="Lapalu N."/>
            <person name="Simon A."/>
            <person name="Lu A."/>
            <person name="Plaumann P.-L."/>
            <person name="Amselem J."/>
            <person name="Pigne S."/>
            <person name="Auger A."/>
            <person name="Koch C."/>
            <person name="Dallery J.-F."/>
            <person name="O'Connell R.J."/>
        </authorList>
    </citation>
    <scope>NUCLEOTIDE SEQUENCE [LARGE SCALE GENOMIC DNA]</scope>
    <source>
        <strain evidence="4">CBS 520.97</strain>
    </source>
</reference>
<accession>A0AAX4HWV2</accession>
<evidence type="ECO:0000256" key="1">
    <source>
        <dbReference type="SAM" id="MobiDB-lite"/>
    </source>
</evidence>
<name>A0AAX4HWV2_9PEZI</name>
<dbReference type="Proteomes" id="UP001322277">
    <property type="component" value="Chromosome 1"/>
</dbReference>
<feature type="region of interest" description="Disordered" evidence="1">
    <location>
        <begin position="104"/>
        <end position="161"/>
    </location>
</feature>
<dbReference type="AlphaFoldDB" id="A0AAX4HWV2"/>
<evidence type="ECO:0000313" key="4">
    <source>
        <dbReference type="Proteomes" id="UP001322277"/>
    </source>
</evidence>